<dbReference type="EMBL" id="FO117598">
    <property type="protein sequence ID" value="CCG00091.1"/>
    <property type="molecule type" value="Genomic_DNA"/>
</dbReference>
<dbReference type="Gene3D" id="3.40.50.410">
    <property type="entry name" value="von Willebrand factor, type A domain"/>
    <property type="match status" value="1"/>
</dbReference>
<gene>
    <name evidence="2" type="ORF">VIS_S3CIB80012</name>
</gene>
<feature type="domain" description="DUF58" evidence="1">
    <location>
        <begin position="42"/>
        <end position="255"/>
    </location>
</feature>
<proteinExistence type="predicted"/>
<evidence type="ECO:0000259" key="1">
    <source>
        <dbReference type="Pfam" id="PF01882"/>
    </source>
</evidence>
<dbReference type="PANTHER" id="PTHR33608:SF6">
    <property type="entry name" value="BLL2464 PROTEIN"/>
    <property type="match status" value="1"/>
</dbReference>
<protein>
    <submittedName>
        <fullName evidence="2">Protein containing DUF58</fullName>
    </submittedName>
</protein>
<dbReference type="Pfam" id="PF01882">
    <property type="entry name" value="DUF58"/>
    <property type="match status" value="1"/>
</dbReference>
<dbReference type="AlphaFoldDB" id="H6RGD0"/>
<dbReference type="InterPro" id="IPR036465">
    <property type="entry name" value="vWFA_dom_sf"/>
</dbReference>
<dbReference type="InterPro" id="IPR002881">
    <property type="entry name" value="DUF58"/>
</dbReference>
<reference evidence="2" key="2">
    <citation type="submission" date="2012-02" db="EMBL/GenBank/DDBJ databases">
        <authorList>
            <person name="Genoscope - CEA"/>
        </authorList>
    </citation>
    <scope>NUCLEOTIDE SEQUENCE</scope>
</reference>
<organism evidence="2">
    <name type="scientific">uncultured Flavobacteriia bacterium</name>
    <dbReference type="NCBI Taxonomy" id="212695"/>
    <lineage>
        <taxon>Bacteria</taxon>
        <taxon>Pseudomonadati</taxon>
        <taxon>Bacteroidota</taxon>
        <taxon>Flavobacteriia</taxon>
        <taxon>environmental samples</taxon>
    </lineage>
</organism>
<name>H6RGD0_9BACT</name>
<dbReference type="CDD" id="cd00198">
    <property type="entry name" value="vWFA"/>
    <property type="match status" value="1"/>
</dbReference>
<dbReference type="SUPFAM" id="SSF53300">
    <property type="entry name" value="vWA-like"/>
    <property type="match status" value="1"/>
</dbReference>
<accession>H6RGD0</accession>
<reference evidence="2" key="1">
    <citation type="journal article" date="2012" name="Environ. Microbiol.">
        <title>Genomic content of uncultured Bacteroidetes from contrasting oceanic provinces in the North Atlantic Ocean.</title>
        <authorList>
            <person name="Gomez-Pereira P.R."/>
            <person name="Schuler M."/>
            <person name="Fuchs B.M."/>
            <person name="Bennke C."/>
            <person name="Teeling H."/>
            <person name="Waldmann J."/>
            <person name="Richter M."/>
            <person name="Barbe V."/>
            <person name="Bataille E."/>
            <person name="Glockner F.O."/>
            <person name="Amann R."/>
        </authorList>
    </citation>
    <scope>NUCLEOTIDE SEQUENCE</scope>
</reference>
<evidence type="ECO:0000313" key="2">
    <source>
        <dbReference type="EMBL" id="CCG00091.1"/>
    </source>
</evidence>
<dbReference type="PANTHER" id="PTHR33608">
    <property type="entry name" value="BLL2464 PROTEIN"/>
    <property type="match status" value="1"/>
</dbReference>
<sequence>MDAKAILEKIKLLEIKTKNLTKQVFSGEYHSAFKGRGMTFSEVREYQTGDEIRTIDWNVTARFNEPFVKVFEEERELNVLLLIDVSSSNDYGIGEKSKLDLALELAAVLSFSAIANNDKIGGIFCSDKIEKYIPPKKGRRHALILLRELSEQNKINKQTNLVEGLKFIRNTEKKRSIVFVISDFLDDNEYISALAHTRKRHDVVAIKISDILEQKLPDLGIVPLKNAETGEVRWYNTSSSEFQEEFENHHRKQQKEFAMNLRKRGIDSIEITTTDDYYRALVELFHRRKS</sequence>